<reference evidence="8" key="1">
    <citation type="journal article" date="2019" name="J. Bacteriol.">
        <title>A Mutagenic Screen Identifies a TonB-Dependent Receptor Required for the Lanthanide Metal Switch in the Type I Methanotroph 'Methylotuvimicrobium buryatense' 5GB1C.</title>
        <authorList>
            <person name="Groom J.D."/>
            <person name="Ford S.M."/>
            <person name="Pesesky M.W."/>
            <person name="Lidstrom M.E."/>
        </authorList>
    </citation>
    <scope>NUCLEOTIDE SEQUENCE [LARGE SCALE GENOMIC DNA]</scope>
    <source>
        <strain evidence="8">5GB1C</strain>
    </source>
</reference>
<dbReference type="InterPro" id="IPR007016">
    <property type="entry name" value="O-antigen_ligase-rel_domated"/>
</dbReference>
<evidence type="ECO:0000313" key="8">
    <source>
        <dbReference type="Proteomes" id="UP000305881"/>
    </source>
</evidence>
<comment type="subcellular location">
    <subcellularLocation>
        <location evidence="1">Membrane</location>
        <topology evidence="1">Multi-pass membrane protein</topology>
    </subcellularLocation>
</comment>
<evidence type="ECO:0000259" key="6">
    <source>
        <dbReference type="Pfam" id="PF04932"/>
    </source>
</evidence>
<feature type="transmembrane region" description="Helical" evidence="5">
    <location>
        <begin position="96"/>
        <end position="113"/>
    </location>
</feature>
<dbReference type="STRING" id="675511.GCA_000341735_01606"/>
<evidence type="ECO:0000256" key="3">
    <source>
        <dbReference type="ARBA" id="ARBA00022989"/>
    </source>
</evidence>
<feature type="transmembrane region" description="Helical" evidence="5">
    <location>
        <begin position="393"/>
        <end position="410"/>
    </location>
</feature>
<evidence type="ECO:0000256" key="4">
    <source>
        <dbReference type="ARBA" id="ARBA00023136"/>
    </source>
</evidence>
<feature type="transmembrane region" description="Helical" evidence="5">
    <location>
        <begin position="70"/>
        <end position="90"/>
    </location>
</feature>
<feature type="transmembrane region" description="Helical" evidence="5">
    <location>
        <begin position="216"/>
        <end position="232"/>
    </location>
</feature>
<feature type="domain" description="O-antigen ligase-related" evidence="6">
    <location>
        <begin position="201"/>
        <end position="347"/>
    </location>
</feature>
<dbReference type="PANTHER" id="PTHR37422:SF13">
    <property type="entry name" value="LIPOPOLYSACCHARIDE BIOSYNTHESIS PROTEIN PA4999-RELATED"/>
    <property type="match status" value="1"/>
</dbReference>
<name>A0A4P9ULH1_METBY</name>
<keyword evidence="2 5" id="KW-0812">Transmembrane</keyword>
<dbReference type="KEGG" id="mbur:EQU24_07055"/>
<keyword evidence="8" id="KW-1185">Reference proteome</keyword>
<gene>
    <name evidence="7" type="ORF">EQU24_07055</name>
</gene>
<evidence type="ECO:0000313" key="7">
    <source>
        <dbReference type="EMBL" id="QCW82038.1"/>
    </source>
</evidence>
<dbReference type="InterPro" id="IPR051533">
    <property type="entry name" value="WaaL-like"/>
</dbReference>
<proteinExistence type="predicted"/>
<evidence type="ECO:0000256" key="2">
    <source>
        <dbReference type="ARBA" id="ARBA00022692"/>
    </source>
</evidence>
<protein>
    <submittedName>
        <fullName evidence="7">O-antigen ligase family protein</fullName>
    </submittedName>
</protein>
<accession>A0A4P9ULH1</accession>
<dbReference type="Pfam" id="PF04932">
    <property type="entry name" value="Wzy_C"/>
    <property type="match status" value="1"/>
</dbReference>
<dbReference type="Proteomes" id="UP000305881">
    <property type="component" value="Chromosome"/>
</dbReference>
<keyword evidence="4 5" id="KW-0472">Membrane</keyword>
<evidence type="ECO:0000256" key="5">
    <source>
        <dbReference type="SAM" id="Phobius"/>
    </source>
</evidence>
<feature type="transmembrane region" description="Helical" evidence="5">
    <location>
        <begin position="334"/>
        <end position="355"/>
    </location>
</feature>
<dbReference type="AlphaFoldDB" id="A0A4P9ULH1"/>
<keyword evidence="7" id="KW-0436">Ligase</keyword>
<keyword evidence="3 5" id="KW-1133">Transmembrane helix</keyword>
<dbReference type="EMBL" id="CP035467">
    <property type="protein sequence ID" value="QCW82038.1"/>
    <property type="molecule type" value="Genomic_DNA"/>
</dbReference>
<dbReference type="PANTHER" id="PTHR37422">
    <property type="entry name" value="TEICHURONIC ACID BIOSYNTHESIS PROTEIN TUAE"/>
    <property type="match status" value="1"/>
</dbReference>
<feature type="transmembrane region" description="Helical" evidence="5">
    <location>
        <begin position="367"/>
        <end position="387"/>
    </location>
</feature>
<dbReference type="OrthoDB" id="8576060at2"/>
<sequence>MKPENRFTDSPSTSFWRDWLVRRHVELLVILFVVVQPFGESFYLPVIILLLLSLNGFYREGIRSLPNLSLYMSVALLLTVPLLIASVSAYKVDKTLITTLYFMLYTVAGVYVIRRFAKSFSADFLFYGIAAILMFWTFDALIQYFVGHNLFGWPYNGYRLTGIFHPKIRIGIVFAHLSPFLIEAGRRLSLRSGQNWHWLLLAPYFAVVLLSGSRSAWLTLLVVWFVYAVILLRRRDIKTIGQILLILAVSIGTSMLISDKLKNRLEQTLSGLSTDPEAINTATSLRIEAWQGAWQLFLDYPVTGVGVKALGDLGFQRGYTSISFGHAHLYGLDVLMVTGIIGLIAYLVAFGLVFWKAAVSVWYETKAFPFWLAAGAMMLPFNMHWEFYGVRSIAWLWMLLFIAFAVEYRYQNKTSTKTKTIGH</sequence>
<dbReference type="RefSeq" id="WP_017840162.1">
    <property type="nucleotide sequence ID" value="NZ_CP035467.1"/>
</dbReference>
<feature type="transmembrane region" description="Helical" evidence="5">
    <location>
        <begin position="42"/>
        <end position="58"/>
    </location>
</feature>
<feature type="transmembrane region" description="Helical" evidence="5">
    <location>
        <begin position="125"/>
        <end position="146"/>
    </location>
</feature>
<dbReference type="GO" id="GO:0016874">
    <property type="term" value="F:ligase activity"/>
    <property type="evidence" value="ECO:0007669"/>
    <property type="project" value="UniProtKB-KW"/>
</dbReference>
<organism evidence="7 8">
    <name type="scientific">Methylotuvimicrobium buryatense</name>
    <name type="common">Methylomicrobium buryatense</name>
    <dbReference type="NCBI Taxonomy" id="95641"/>
    <lineage>
        <taxon>Bacteria</taxon>
        <taxon>Pseudomonadati</taxon>
        <taxon>Pseudomonadota</taxon>
        <taxon>Gammaproteobacteria</taxon>
        <taxon>Methylococcales</taxon>
        <taxon>Methylococcaceae</taxon>
        <taxon>Methylotuvimicrobium</taxon>
    </lineage>
</organism>
<evidence type="ECO:0000256" key="1">
    <source>
        <dbReference type="ARBA" id="ARBA00004141"/>
    </source>
</evidence>
<dbReference type="GO" id="GO:0016020">
    <property type="term" value="C:membrane"/>
    <property type="evidence" value="ECO:0007669"/>
    <property type="project" value="UniProtKB-SubCell"/>
</dbReference>
<feature type="transmembrane region" description="Helical" evidence="5">
    <location>
        <begin position="239"/>
        <end position="257"/>
    </location>
</feature>